<organism evidence="2 3">
    <name type="scientific">Mytilus galloprovincialis</name>
    <name type="common">Mediterranean mussel</name>
    <dbReference type="NCBI Taxonomy" id="29158"/>
    <lineage>
        <taxon>Eukaryota</taxon>
        <taxon>Metazoa</taxon>
        <taxon>Spiralia</taxon>
        <taxon>Lophotrochozoa</taxon>
        <taxon>Mollusca</taxon>
        <taxon>Bivalvia</taxon>
        <taxon>Autobranchia</taxon>
        <taxon>Pteriomorphia</taxon>
        <taxon>Mytilida</taxon>
        <taxon>Mytiloidea</taxon>
        <taxon>Mytilidae</taxon>
        <taxon>Mytilinae</taxon>
        <taxon>Mytilus</taxon>
    </lineage>
</organism>
<feature type="compositionally biased region" description="Basic and acidic residues" evidence="1">
    <location>
        <begin position="1"/>
        <end position="10"/>
    </location>
</feature>
<reference evidence="2" key="1">
    <citation type="submission" date="2018-11" db="EMBL/GenBank/DDBJ databases">
        <authorList>
            <person name="Alioto T."/>
            <person name="Alioto T."/>
        </authorList>
    </citation>
    <scope>NUCLEOTIDE SEQUENCE</scope>
</reference>
<dbReference type="EMBL" id="UYJE01007318">
    <property type="protein sequence ID" value="VDI53628.1"/>
    <property type="molecule type" value="Genomic_DNA"/>
</dbReference>
<dbReference type="AlphaFoldDB" id="A0A8B6FVS2"/>
<evidence type="ECO:0000313" key="3">
    <source>
        <dbReference type="Proteomes" id="UP000596742"/>
    </source>
</evidence>
<dbReference type="Proteomes" id="UP000596742">
    <property type="component" value="Unassembled WGS sequence"/>
</dbReference>
<comment type="caution">
    <text evidence="2">The sequence shown here is derived from an EMBL/GenBank/DDBJ whole genome shotgun (WGS) entry which is preliminary data.</text>
</comment>
<accession>A0A8B6FVS2</accession>
<proteinExistence type="predicted"/>
<sequence>MVVKNQEHAENAPIHQMTNNGRQSNQNRPPSTNDQPDNNGRQSNQECDAENNPPIQPNDNSLQNDQKGDAENIPLIQPNQDRNGVRECDNNDEYDYYCFLDCQCCFDIPKYDDRRELLQTIGKNDLLFGFPTMLGSIKNTMFLPPEGPMGALIIYYILGFCIIVLPEDFENSVLGQAISVFRRRNVNQNSASYGHDVEQGTTNQSEGSEEQISKGYLRVKIILKN</sequence>
<gene>
    <name evidence="2" type="ORF">MGAL_10B031584</name>
</gene>
<name>A0A8B6FVS2_MYTGA</name>
<feature type="region of interest" description="Disordered" evidence="1">
    <location>
        <begin position="1"/>
        <end position="85"/>
    </location>
</feature>
<keyword evidence="3" id="KW-1185">Reference proteome</keyword>
<feature type="compositionally biased region" description="Polar residues" evidence="1">
    <location>
        <begin position="16"/>
        <end position="46"/>
    </location>
</feature>
<evidence type="ECO:0000256" key="1">
    <source>
        <dbReference type="SAM" id="MobiDB-lite"/>
    </source>
</evidence>
<evidence type="ECO:0000313" key="2">
    <source>
        <dbReference type="EMBL" id="VDI53628.1"/>
    </source>
</evidence>
<protein>
    <submittedName>
        <fullName evidence="2">Uncharacterized protein</fullName>
    </submittedName>
</protein>